<dbReference type="Pfam" id="PF13454">
    <property type="entry name" value="NAD_binding_9"/>
    <property type="match status" value="1"/>
</dbReference>
<dbReference type="Proteomes" id="UP000254282">
    <property type="component" value="Unassembled WGS sequence"/>
</dbReference>
<dbReference type="AlphaFoldDB" id="A0A381FCV1"/>
<evidence type="ECO:0000259" key="1">
    <source>
        <dbReference type="Pfam" id="PF13454"/>
    </source>
</evidence>
<name>A0A381FCV1_9FLAO</name>
<gene>
    <name evidence="2" type="ORF">NCTC13532_00748</name>
</gene>
<reference evidence="2 3" key="1">
    <citation type="submission" date="2018-06" db="EMBL/GenBank/DDBJ databases">
        <authorList>
            <consortium name="Pathogen Informatics"/>
            <person name="Doyle S."/>
        </authorList>
    </citation>
    <scope>NUCLEOTIDE SEQUENCE [LARGE SCALE GENOMIC DNA]</scope>
    <source>
        <strain evidence="2 3">NCTC13532</strain>
    </source>
</reference>
<dbReference type="PANTHER" id="PTHR40254:SF1">
    <property type="entry name" value="BLR0577 PROTEIN"/>
    <property type="match status" value="1"/>
</dbReference>
<dbReference type="PANTHER" id="PTHR40254">
    <property type="entry name" value="BLR0577 PROTEIN"/>
    <property type="match status" value="1"/>
</dbReference>
<organism evidence="2 3">
    <name type="scientific">Chryseobacterium indoltheticum</name>
    <dbReference type="NCBI Taxonomy" id="254"/>
    <lineage>
        <taxon>Bacteria</taxon>
        <taxon>Pseudomonadati</taxon>
        <taxon>Bacteroidota</taxon>
        <taxon>Flavobacteriia</taxon>
        <taxon>Flavobacteriales</taxon>
        <taxon>Weeksellaceae</taxon>
        <taxon>Chryseobacterium group</taxon>
        <taxon>Chryseobacterium</taxon>
    </lineage>
</organism>
<evidence type="ECO:0000313" key="2">
    <source>
        <dbReference type="EMBL" id="SUX44308.1"/>
    </source>
</evidence>
<feature type="domain" description="FAD-dependent urate hydroxylase HpyO/Asp monooxygenase CreE-like FAD/NAD(P)-binding" evidence="1">
    <location>
        <begin position="9"/>
        <end position="170"/>
    </location>
</feature>
<proteinExistence type="predicted"/>
<dbReference type="EMBL" id="UFVR01000004">
    <property type="protein sequence ID" value="SUX44308.1"/>
    <property type="molecule type" value="Genomic_DNA"/>
</dbReference>
<evidence type="ECO:0000313" key="3">
    <source>
        <dbReference type="Proteomes" id="UP000254282"/>
    </source>
</evidence>
<dbReference type="InterPro" id="IPR052189">
    <property type="entry name" value="L-asp_N-monooxygenase_NS-form"/>
</dbReference>
<dbReference type="Gene3D" id="3.50.50.60">
    <property type="entry name" value="FAD/NAD(P)-binding domain"/>
    <property type="match status" value="1"/>
</dbReference>
<dbReference type="InterPro" id="IPR038732">
    <property type="entry name" value="HpyO/CreE_NAD-binding"/>
</dbReference>
<protein>
    <submittedName>
        <fullName evidence="2">Uncharacterized protein conserved in bacteria</fullName>
    </submittedName>
</protein>
<dbReference type="RefSeq" id="WP_115619285.1">
    <property type="nucleotide sequence ID" value="NZ_UFVR01000004.1"/>
</dbReference>
<dbReference type="SUPFAM" id="SSF51905">
    <property type="entry name" value="FAD/NAD(P)-binding domain"/>
    <property type="match status" value="1"/>
</dbReference>
<accession>A0A381FCV1</accession>
<sequence length="591" mass="67009">MKSNIKDIALIGGGPAALLSLKHILKSNLSVHSIFIFEKNDRLGVGMPYGEKGSCKEHVANVSANELPDLASSFQDYLHRFPSKQFPDFADAENFNPYLVIPRLLLGDYLEDQFDQLMNLAIKKGIQINVLKNTAVKDIIPENGKNARFKIKADNENEYPVDQVILCTGHVWPIKYEGTVKGWYDSPYPPSKFKQSTNFPVAVRGTSLTAIDAVKTLARLNGKFTEIDDKITYELDPYSQDFRLDLFSTGGFLPALRFHSEDDAYSEEWTMSPQEISEYKKNNNGFVDLDHVFEINFKLPLQKKDPEFYSSIKDLSIEAFVEKMMGSRECADSFKLFKAEYEEAEKSIDRRKSITWKEKLAAFSYAMNYPAKHFSAEDMLRLKTTLLPLISIIIASLPQSSYKEIMALHDAGLISLIEVDKESTVEPNLEGGGNYFYKDNNGKEVKKFYQVFVDAIGQQQMNPEDFPFKSLIFEEMVSPAYLKFKDQEKGRELHTKKEENVIKSSDGNYYLNVPGLNINDYFQSINSMNKNMEGLYIMAVPFIGGLNPDYSGLDFCDTAAAKIVESLANCEFPINNAETLDKVEQSKINIL</sequence>
<dbReference type="InterPro" id="IPR036188">
    <property type="entry name" value="FAD/NAD-bd_sf"/>
</dbReference>